<organism evidence="2 3">
    <name type="scientific">Clostridium segne</name>
    <dbReference type="NCBI Taxonomy" id="2763038"/>
    <lineage>
        <taxon>Bacteria</taxon>
        <taxon>Bacillati</taxon>
        <taxon>Bacillota</taxon>
        <taxon>Clostridia</taxon>
        <taxon>Eubacteriales</taxon>
        <taxon>Clostridiaceae</taxon>
        <taxon>Clostridium</taxon>
    </lineage>
</organism>
<keyword evidence="3" id="KW-1185">Reference proteome</keyword>
<evidence type="ECO:0000313" key="2">
    <source>
        <dbReference type="EMBL" id="MBC5656134.1"/>
    </source>
</evidence>
<comment type="caution">
    <text evidence="2">The sequence shown here is derived from an EMBL/GenBank/DDBJ whole genome shotgun (WGS) entry which is preliminary data.</text>
</comment>
<evidence type="ECO:0000256" key="1">
    <source>
        <dbReference type="SAM" id="MobiDB-lite"/>
    </source>
</evidence>
<dbReference type="RefSeq" id="WP_182457216.1">
    <property type="nucleotide sequence ID" value="NZ_JACOOW010000004.1"/>
</dbReference>
<protein>
    <submittedName>
        <fullName evidence="2">Uncharacterized protein</fullName>
    </submittedName>
</protein>
<evidence type="ECO:0000313" key="3">
    <source>
        <dbReference type="Proteomes" id="UP000653904"/>
    </source>
</evidence>
<name>A0AAW3X0L7_9CLOT</name>
<feature type="region of interest" description="Disordered" evidence="1">
    <location>
        <begin position="20"/>
        <end position="39"/>
    </location>
</feature>
<dbReference type="EMBL" id="JACOOW010000004">
    <property type="protein sequence ID" value="MBC5656134.1"/>
    <property type="molecule type" value="Genomic_DNA"/>
</dbReference>
<dbReference type="Proteomes" id="UP000653904">
    <property type="component" value="Unassembled WGS sequence"/>
</dbReference>
<sequence>MLIRQQTRWLFRKGGCGTFDEGSEKSGDGGFADESGEELELKTGQRFDSALVAGS</sequence>
<reference evidence="2 3" key="1">
    <citation type="submission" date="2020-08" db="EMBL/GenBank/DDBJ databases">
        <title>Genome public.</title>
        <authorList>
            <person name="Liu C."/>
            <person name="Sun Q."/>
        </authorList>
    </citation>
    <scope>NUCLEOTIDE SEQUENCE [LARGE SCALE GENOMIC DNA]</scope>
    <source>
        <strain evidence="2 3">BX14</strain>
    </source>
</reference>
<accession>A0AAW3X0L7</accession>
<proteinExistence type="predicted"/>
<gene>
    <name evidence="2" type="ORF">H8S19_03445</name>
</gene>
<dbReference type="AlphaFoldDB" id="A0AAW3X0L7"/>